<comment type="caution">
    <text evidence="3">The sequence shown here is derived from an EMBL/GenBank/DDBJ whole genome shotgun (WGS) entry which is preliminary data.</text>
</comment>
<dbReference type="Proteomes" id="UP001233999">
    <property type="component" value="Unassembled WGS sequence"/>
</dbReference>
<gene>
    <name evidence="3" type="ORF">L9F63_005002</name>
</gene>
<feature type="compositionally biased region" description="Pro residues" evidence="1">
    <location>
        <begin position="280"/>
        <end position="290"/>
    </location>
</feature>
<feature type="compositionally biased region" description="Basic residues" evidence="1">
    <location>
        <begin position="1"/>
        <end position="10"/>
    </location>
</feature>
<keyword evidence="2" id="KW-0472">Membrane</keyword>
<accession>A0AAD7ZDN9</accession>
<feature type="region of interest" description="Disordered" evidence="1">
    <location>
        <begin position="92"/>
        <end position="148"/>
    </location>
</feature>
<feature type="compositionally biased region" description="Polar residues" evidence="1">
    <location>
        <begin position="38"/>
        <end position="47"/>
    </location>
</feature>
<feature type="region of interest" description="Disordered" evidence="1">
    <location>
        <begin position="233"/>
        <end position="297"/>
    </location>
</feature>
<protein>
    <submittedName>
        <fullName evidence="3">Uncharacterized protein</fullName>
    </submittedName>
</protein>
<name>A0AAD7ZDN9_DIPPU</name>
<reference evidence="3" key="1">
    <citation type="journal article" date="2023" name="IScience">
        <title>Live-bearing cockroach genome reveals convergent evolutionary mechanisms linked to viviparity in insects and beyond.</title>
        <authorList>
            <person name="Fouks B."/>
            <person name="Harrison M.C."/>
            <person name="Mikhailova A.A."/>
            <person name="Marchal E."/>
            <person name="English S."/>
            <person name="Carruthers M."/>
            <person name="Jennings E.C."/>
            <person name="Chiamaka E.L."/>
            <person name="Frigard R.A."/>
            <person name="Pippel M."/>
            <person name="Attardo G.M."/>
            <person name="Benoit J.B."/>
            <person name="Bornberg-Bauer E."/>
            <person name="Tobe S.S."/>
        </authorList>
    </citation>
    <scope>NUCLEOTIDE SEQUENCE</scope>
    <source>
        <strain evidence="3">Stay&amp;Tobe</strain>
    </source>
</reference>
<feature type="compositionally biased region" description="Pro residues" evidence="1">
    <location>
        <begin position="67"/>
        <end position="76"/>
    </location>
</feature>
<feature type="compositionally biased region" description="Basic and acidic residues" evidence="1">
    <location>
        <begin position="169"/>
        <end position="197"/>
    </location>
</feature>
<reference evidence="3" key="2">
    <citation type="submission" date="2023-05" db="EMBL/GenBank/DDBJ databases">
        <authorList>
            <person name="Fouks B."/>
        </authorList>
    </citation>
    <scope>NUCLEOTIDE SEQUENCE</scope>
    <source>
        <strain evidence="3">Stay&amp;Tobe</strain>
        <tissue evidence="3">Testes</tissue>
    </source>
</reference>
<proteinExistence type="predicted"/>
<keyword evidence="4" id="KW-1185">Reference proteome</keyword>
<organism evidence="3 4">
    <name type="scientific">Diploptera punctata</name>
    <name type="common">Pacific beetle cockroach</name>
    <dbReference type="NCBI Taxonomy" id="6984"/>
    <lineage>
        <taxon>Eukaryota</taxon>
        <taxon>Metazoa</taxon>
        <taxon>Ecdysozoa</taxon>
        <taxon>Arthropoda</taxon>
        <taxon>Hexapoda</taxon>
        <taxon>Insecta</taxon>
        <taxon>Pterygota</taxon>
        <taxon>Neoptera</taxon>
        <taxon>Polyneoptera</taxon>
        <taxon>Dictyoptera</taxon>
        <taxon>Blattodea</taxon>
        <taxon>Blaberoidea</taxon>
        <taxon>Blaberidae</taxon>
        <taxon>Diplopterinae</taxon>
        <taxon>Diploptera</taxon>
    </lineage>
</organism>
<keyword evidence="2" id="KW-0812">Transmembrane</keyword>
<feature type="transmembrane region" description="Helical" evidence="2">
    <location>
        <begin position="344"/>
        <end position="364"/>
    </location>
</feature>
<feature type="compositionally biased region" description="Basic and acidic residues" evidence="1">
    <location>
        <begin position="98"/>
        <end position="128"/>
    </location>
</feature>
<evidence type="ECO:0000256" key="2">
    <source>
        <dbReference type="SAM" id="Phobius"/>
    </source>
</evidence>
<dbReference type="AlphaFoldDB" id="A0AAD7ZDN9"/>
<feature type="compositionally biased region" description="Basic and acidic residues" evidence="1">
    <location>
        <begin position="240"/>
        <end position="270"/>
    </location>
</feature>
<evidence type="ECO:0000313" key="4">
    <source>
        <dbReference type="Proteomes" id="UP001233999"/>
    </source>
</evidence>
<sequence>MYGIHAHHHDHSSSWKDTYDISSPPEEYDDTKPHTNKDSNPMKNMNKTPPIKNEHSSLSADMYGSNPPLPKDPSPPSKYMYDEPNFPWKDMYDISFPSDEHESTKPHKDMKDSMQDMKKTPPMKDEHSSLPADMYGIHAPLPKDPSTKYMYDEPNFPWKDMYDTYFPSDEHDSPKPHKGMKDSMHDMKKTPSMKDEDSSLPADMYGIHASPPKIPSSPTKYIYDEPNFPWKDMYDISSPSDEHESPKPHKDMEDSKQDMKKPPPMKDEHSSLPADMYGIHPPPPKEPSPPSKHEHNEPTIPWKDAYWMHPPHDEMVHHEMKDEKKEEKKPQKRPVAYYYIGRKLYLIPAYFTLFFMPWVLAVLLRHVWRHKIKTPYNYWQSQSRSQDKITNATEIVTRAIQTGNQKYR</sequence>
<evidence type="ECO:0000256" key="1">
    <source>
        <dbReference type="SAM" id="MobiDB-lite"/>
    </source>
</evidence>
<feature type="region of interest" description="Disordered" evidence="1">
    <location>
        <begin position="1"/>
        <end position="80"/>
    </location>
</feature>
<evidence type="ECO:0000313" key="3">
    <source>
        <dbReference type="EMBL" id="KAJ9578794.1"/>
    </source>
</evidence>
<keyword evidence="2" id="KW-1133">Transmembrane helix</keyword>
<feature type="region of interest" description="Disordered" evidence="1">
    <location>
        <begin position="169"/>
        <end position="220"/>
    </location>
</feature>
<dbReference type="EMBL" id="JASPKZ010008860">
    <property type="protein sequence ID" value="KAJ9578794.1"/>
    <property type="molecule type" value="Genomic_DNA"/>
</dbReference>